<evidence type="ECO:0000313" key="3">
    <source>
        <dbReference type="Proteomes" id="UP000054097"/>
    </source>
</evidence>
<keyword evidence="1" id="KW-0812">Transmembrane</keyword>
<dbReference type="Proteomes" id="UP000054097">
    <property type="component" value="Unassembled WGS sequence"/>
</dbReference>
<dbReference type="HOGENOM" id="CLU_1408986_0_0_1"/>
<keyword evidence="1" id="KW-1133">Transmembrane helix</keyword>
<dbReference type="STRING" id="933852.A0A0C3BAA5"/>
<gene>
    <name evidence="2" type="ORF">M408DRAFT_325343</name>
</gene>
<accession>A0A0C3BAA5</accession>
<organism evidence="2 3">
    <name type="scientific">Serendipita vermifera MAFF 305830</name>
    <dbReference type="NCBI Taxonomy" id="933852"/>
    <lineage>
        <taxon>Eukaryota</taxon>
        <taxon>Fungi</taxon>
        <taxon>Dikarya</taxon>
        <taxon>Basidiomycota</taxon>
        <taxon>Agaricomycotina</taxon>
        <taxon>Agaricomycetes</taxon>
        <taxon>Sebacinales</taxon>
        <taxon>Serendipitaceae</taxon>
        <taxon>Serendipita</taxon>
    </lineage>
</organism>
<feature type="transmembrane region" description="Helical" evidence="1">
    <location>
        <begin position="44"/>
        <end position="65"/>
    </location>
</feature>
<evidence type="ECO:0000256" key="1">
    <source>
        <dbReference type="SAM" id="Phobius"/>
    </source>
</evidence>
<protein>
    <submittedName>
        <fullName evidence="2">Uncharacterized protein</fullName>
    </submittedName>
</protein>
<feature type="transmembrane region" description="Helical" evidence="1">
    <location>
        <begin position="111"/>
        <end position="132"/>
    </location>
</feature>
<dbReference type="OrthoDB" id="2371309at2759"/>
<dbReference type="AlphaFoldDB" id="A0A0C3BAA5"/>
<proteinExistence type="predicted"/>
<evidence type="ECO:0000313" key="2">
    <source>
        <dbReference type="EMBL" id="KIM33735.1"/>
    </source>
</evidence>
<reference evidence="2 3" key="1">
    <citation type="submission" date="2014-04" db="EMBL/GenBank/DDBJ databases">
        <authorList>
            <consortium name="DOE Joint Genome Institute"/>
            <person name="Kuo A."/>
            <person name="Zuccaro A."/>
            <person name="Kohler A."/>
            <person name="Nagy L.G."/>
            <person name="Floudas D."/>
            <person name="Copeland A."/>
            <person name="Barry K.W."/>
            <person name="Cichocki N."/>
            <person name="Veneault-Fourrey C."/>
            <person name="LaButti K."/>
            <person name="Lindquist E.A."/>
            <person name="Lipzen A."/>
            <person name="Lundell T."/>
            <person name="Morin E."/>
            <person name="Murat C."/>
            <person name="Sun H."/>
            <person name="Tunlid A."/>
            <person name="Henrissat B."/>
            <person name="Grigoriev I.V."/>
            <person name="Hibbett D.S."/>
            <person name="Martin F."/>
            <person name="Nordberg H.P."/>
            <person name="Cantor M.N."/>
            <person name="Hua S.X."/>
        </authorList>
    </citation>
    <scope>NUCLEOTIDE SEQUENCE [LARGE SCALE GENOMIC DNA]</scope>
    <source>
        <strain evidence="2 3">MAFF 305830</strain>
    </source>
</reference>
<keyword evidence="1" id="KW-0472">Membrane</keyword>
<dbReference type="EMBL" id="KN824277">
    <property type="protein sequence ID" value="KIM33735.1"/>
    <property type="molecule type" value="Genomic_DNA"/>
</dbReference>
<sequence length="158" mass="18173">MAGQYLYFVYPAWFIYGGIGMAVTAIAVINAITLSNRSYTFTRVCHFLWPFIIVICGVRAVFMIWELHRGQDKILWECENGGQLWGQSVEAGYANSTRFPSAICAPGWQSLFTAFIVSLLVDLAFQMYMFFLNWRFMKRLQRYTNMKGPYGGGNYYTA</sequence>
<reference evidence="3" key="2">
    <citation type="submission" date="2015-01" db="EMBL/GenBank/DDBJ databases">
        <title>Evolutionary Origins and Diversification of the Mycorrhizal Mutualists.</title>
        <authorList>
            <consortium name="DOE Joint Genome Institute"/>
            <consortium name="Mycorrhizal Genomics Consortium"/>
            <person name="Kohler A."/>
            <person name="Kuo A."/>
            <person name="Nagy L.G."/>
            <person name="Floudas D."/>
            <person name="Copeland A."/>
            <person name="Barry K.W."/>
            <person name="Cichocki N."/>
            <person name="Veneault-Fourrey C."/>
            <person name="LaButti K."/>
            <person name="Lindquist E.A."/>
            <person name="Lipzen A."/>
            <person name="Lundell T."/>
            <person name="Morin E."/>
            <person name="Murat C."/>
            <person name="Riley R."/>
            <person name="Ohm R."/>
            <person name="Sun H."/>
            <person name="Tunlid A."/>
            <person name="Henrissat B."/>
            <person name="Grigoriev I.V."/>
            <person name="Hibbett D.S."/>
            <person name="Martin F."/>
        </authorList>
    </citation>
    <scope>NUCLEOTIDE SEQUENCE [LARGE SCALE GENOMIC DNA]</scope>
    <source>
        <strain evidence="3">MAFF 305830</strain>
    </source>
</reference>
<name>A0A0C3BAA5_SERVB</name>
<feature type="transmembrane region" description="Helical" evidence="1">
    <location>
        <begin position="12"/>
        <end position="32"/>
    </location>
</feature>
<keyword evidence="3" id="KW-1185">Reference proteome</keyword>